<reference evidence="2 3" key="1">
    <citation type="submission" date="2020-08" db="EMBL/GenBank/DDBJ databases">
        <title>Sequencing the genomes of 1000 actinobacteria strains.</title>
        <authorList>
            <person name="Klenk H.-P."/>
        </authorList>
    </citation>
    <scope>NUCLEOTIDE SEQUENCE [LARGE SCALE GENOMIC DNA]</scope>
    <source>
        <strain evidence="2 3">DSM 43149</strain>
    </source>
</reference>
<dbReference type="InterPro" id="IPR027417">
    <property type="entry name" value="P-loop_NTPase"/>
</dbReference>
<evidence type="ECO:0000256" key="1">
    <source>
        <dbReference type="SAM" id="MobiDB-lite"/>
    </source>
</evidence>
<sequence>MENAISVAGLTKRFGRVTALDGLDLTVAQGEVQGFLGPPRHADNLTRHHSPLRKGS</sequence>
<gene>
    <name evidence="2" type="ORF">BJ971_004749</name>
</gene>
<dbReference type="AlphaFoldDB" id="A0A7W7I0S4"/>
<comment type="caution">
    <text evidence="2">The sequence shown here is derived from an EMBL/GenBank/DDBJ whole genome shotgun (WGS) entry which is preliminary data.</text>
</comment>
<protein>
    <submittedName>
        <fullName evidence="2">ABC-type transporter Mla maintaining outer membrane lipid asymmetry ATPase subunit MlaF</fullName>
    </submittedName>
</protein>
<accession>A0A7W7I0S4</accession>
<dbReference type="EMBL" id="JACHNH010000001">
    <property type="protein sequence ID" value="MBB4764193.1"/>
    <property type="molecule type" value="Genomic_DNA"/>
</dbReference>
<evidence type="ECO:0000313" key="3">
    <source>
        <dbReference type="Proteomes" id="UP000578112"/>
    </source>
</evidence>
<dbReference type="SUPFAM" id="SSF52540">
    <property type="entry name" value="P-loop containing nucleoside triphosphate hydrolases"/>
    <property type="match status" value="1"/>
</dbReference>
<keyword evidence="3" id="KW-1185">Reference proteome</keyword>
<organism evidence="2 3">
    <name type="scientific">Actinoplanes digitatis</name>
    <dbReference type="NCBI Taxonomy" id="1868"/>
    <lineage>
        <taxon>Bacteria</taxon>
        <taxon>Bacillati</taxon>
        <taxon>Actinomycetota</taxon>
        <taxon>Actinomycetes</taxon>
        <taxon>Micromonosporales</taxon>
        <taxon>Micromonosporaceae</taxon>
        <taxon>Actinoplanes</taxon>
    </lineage>
</organism>
<feature type="region of interest" description="Disordered" evidence="1">
    <location>
        <begin position="36"/>
        <end position="56"/>
    </location>
</feature>
<evidence type="ECO:0000313" key="2">
    <source>
        <dbReference type="EMBL" id="MBB4764193.1"/>
    </source>
</evidence>
<dbReference type="Proteomes" id="UP000578112">
    <property type="component" value="Unassembled WGS sequence"/>
</dbReference>
<dbReference type="RefSeq" id="WP_377885627.1">
    <property type="nucleotide sequence ID" value="NZ_BOMK01000075.1"/>
</dbReference>
<proteinExistence type="predicted"/>
<name>A0A7W7I0S4_9ACTN</name>
<dbReference type="Gene3D" id="3.40.50.300">
    <property type="entry name" value="P-loop containing nucleotide triphosphate hydrolases"/>
    <property type="match status" value="1"/>
</dbReference>
<feature type="compositionally biased region" description="Basic residues" evidence="1">
    <location>
        <begin position="47"/>
        <end position="56"/>
    </location>
</feature>